<reference evidence="2" key="1">
    <citation type="submission" date="2021-05" db="EMBL/GenBank/DDBJ databases">
        <title>First report of NDM-5 and VEB-6 producing Proteus mirabilis isolated from blood of a sepsis patient in Kolkata, India.</title>
        <authorList>
            <person name="Halder G."/>
            <person name="Chaudhuri B."/>
            <person name="Dutta S."/>
        </authorList>
    </citation>
    <scope>NUCLEOTIDE SEQUENCE [LARGE SCALE GENOMIC DNA]</scope>
    <source>
        <strain evidence="2">7049</strain>
    </source>
</reference>
<feature type="transmembrane region" description="Helical" evidence="1">
    <location>
        <begin position="107"/>
        <end position="126"/>
    </location>
</feature>
<evidence type="ECO:0000313" key="2">
    <source>
        <dbReference type="EMBL" id="MEY2344154.1"/>
    </source>
</evidence>
<gene>
    <name evidence="2" type="ORF">I3679_008440</name>
</gene>
<protein>
    <recommendedName>
        <fullName evidence="3">Fimbrial protein</fullName>
    </recommendedName>
</protein>
<feature type="transmembrane region" description="Helical" evidence="1">
    <location>
        <begin position="40"/>
        <end position="62"/>
    </location>
</feature>
<dbReference type="EMBL" id="JADQCH020000001">
    <property type="protein sequence ID" value="MEY2344154.1"/>
    <property type="molecule type" value="Genomic_DNA"/>
</dbReference>
<organism evidence="2">
    <name type="scientific">Proteus mirabilis</name>
    <dbReference type="NCBI Taxonomy" id="584"/>
    <lineage>
        <taxon>Bacteria</taxon>
        <taxon>Pseudomonadati</taxon>
        <taxon>Pseudomonadota</taxon>
        <taxon>Gammaproteobacteria</taxon>
        <taxon>Enterobacterales</taxon>
        <taxon>Morganellaceae</taxon>
        <taxon>Proteus</taxon>
    </lineage>
</organism>
<dbReference type="AlphaFoldDB" id="A0ABD5LXL5"/>
<evidence type="ECO:0000256" key="1">
    <source>
        <dbReference type="SAM" id="Phobius"/>
    </source>
</evidence>
<comment type="caution">
    <text evidence="2">The sequence shown here is derived from an EMBL/GenBank/DDBJ whole genome shotgun (WGS) entry which is preliminary data.</text>
</comment>
<proteinExistence type="predicted"/>
<name>A0ABD5LXL5_PROMI</name>
<feature type="transmembrane region" description="Helical" evidence="1">
    <location>
        <begin position="74"/>
        <end position="95"/>
    </location>
</feature>
<sequence>MKKTFQTIIKTPYFMTHPNEFKDIFRSKKDNNRITNLDRFIMLLLFSLLIIPMSILSISALVNNLDGDMQLEEAFIPFIILCFILYTIPNMMLLLPNIGNIKKTVYLSLYLIFLSFTTNILNLLAYKTFDSIHFINKNKIEITSKKWHDADIPIPATLNKIQMTAFNAFQTPTHSIFCNYDDIKSLTTKIEFVFFKHEKTPPKCIFVNNDDVSLVEKD</sequence>
<keyword evidence="1" id="KW-0472">Membrane</keyword>
<keyword evidence="1" id="KW-1133">Transmembrane helix</keyword>
<keyword evidence="1" id="KW-0812">Transmembrane</keyword>
<evidence type="ECO:0008006" key="3">
    <source>
        <dbReference type="Google" id="ProtNLM"/>
    </source>
</evidence>
<accession>A0ABD5LXL5</accession>